<reference evidence="1" key="1">
    <citation type="submission" date="2020-04" db="EMBL/GenBank/DDBJ databases">
        <title>A chromosome-scale assembly and high-density genetic map of the yellow drum (Nibea albiflora) genome.</title>
        <authorList>
            <person name="Xu D."/>
            <person name="Zhang W."/>
            <person name="Chen R."/>
            <person name="Tan P."/>
            <person name="Wang L."/>
            <person name="Song H."/>
            <person name="Tian L."/>
            <person name="Zhu Q."/>
            <person name="Wang B."/>
        </authorList>
    </citation>
    <scope>NUCLEOTIDE SEQUENCE</scope>
    <source>
        <strain evidence="1">ZJHYS-2018</strain>
    </source>
</reference>
<organism evidence="1 2">
    <name type="scientific">Nibea albiflora</name>
    <name type="common">Yellow drum</name>
    <name type="synonym">Corvina albiflora</name>
    <dbReference type="NCBI Taxonomy" id="240163"/>
    <lineage>
        <taxon>Eukaryota</taxon>
        <taxon>Metazoa</taxon>
        <taxon>Chordata</taxon>
        <taxon>Craniata</taxon>
        <taxon>Vertebrata</taxon>
        <taxon>Euteleostomi</taxon>
        <taxon>Actinopterygii</taxon>
        <taxon>Neopterygii</taxon>
        <taxon>Teleostei</taxon>
        <taxon>Neoteleostei</taxon>
        <taxon>Acanthomorphata</taxon>
        <taxon>Eupercaria</taxon>
        <taxon>Sciaenidae</taxon>
        <taxon>Nibea</taxon>
    </lineage>
</organism>
<accession>A0ACB7ENR6</accession>
<name>A0ACB7ENR6_NIBAL</name>
<dbReference type="Proteomes" id="UP000805704">
    <property type="component" value="Chromosome 3"/>
</dbReference>
<gene>
    <name evidence="1" type="primary">SHISA3</name>
    <name evidence="1" type="ORF">GBF38_007869</name>
</gene>
<dbReference type="EMBL" id="CM024791">
    <property type="protein sequence ID" value="KAG8003869.1"/>
    <property type="molecule type" value="Genomic_DNA"/>
</dbReference>
<protein>
    <submittedName>
        <fullName evidence="1">Protein shisa-3-like protein</fullName>
    </submittedName>
</protein>
<proteinExistence type="predicted"/>
<evidence type="ECO:0000313" key="1">
    <source>
        <dbReference type="EMBL" id="KAG8003869.1"/>
    </source>
</evidence>
<keyword evidence="2" id="KW-1185">Reference proteome</keyword>
<sequence length="397" mass="42821">MKSEVMSVAKQRHLDHSGPAKARLARLGLEGFQAAVRTPLLSAHLRGAGPFICELHLSLHPCQSLELLCHSFHLDEESLSRTDTLGVRELKPTGRRGGTENASGFAGMVRLLNCLLLGYLTWNLRISDAQGEYCHGWLDTNGNYHEGFQCPEDFDTMDATVCCGSCSLRYCCAAADARLDQGSCTNDREVDNTEFAAQPVYVPFLMVGSIFVAFVVVGSLVAVYCCTCLRPKQPTQQPIRFSLRSCQGETIPMILTTAPPSLRAPSRQSSTATTSSSSAGGGSSMRRFSFGGQGQQQQQQQQHGCLVSATVSSSASTPTQTLQTLPPPPPPPYTSPPPPMSGGIQHPSSHTQLQLHQPSMPSHPSQSAGFLLPQQYFFPLQPDAFTAAKSFADFGQS</sequence>
<comment type="caution">
    <text evidence="1">The sequence shown here is derived from an EMBL/GenBank/DDBJ whole genome shotgun (WGS) entry which is preliminary data.</text>
</comment>
<evidence type="ECO:0000313" key="2">
    <source>
        <dbReference type="Proteomes" id="UP000805704"/>
    </source>
</evidence>